<comment type="caution">
    <text evidence="1">The sequence shown here is derived from an EMBL/GenBank/DDBJ whole genome shotgun (WGS) entry which is preliminary data.</text>
</comment>
<protein>
    <recommendedName>
        <fullName evidence="3">N-acetyltransferase domain-containing protein</fullName>
    </recommendedName>
</protein>
<dbReference type="AlphaFoldDB" id="A0A8J8T4M4"/>
<evidence type="ECO:0000313" key="2">
    <source>
        <dbReference type="Proteomes" id="UP000785679"/>
    </source>
</evidence>
<dbReference type="SUPFAM" id="SSF55729">
    <property type="entry name" value="Acyl-CoA N-acyltransferases (Nat)"/>
    <property type="match status" value="1"/>
</dbReference>
<reference evidence="1" key="1">
    <citation type="submission" date="2019-06" db="EMBL/GenBank/DDBJ databases">
        <authorList>
            <person name="Zheng W."/>
        </authorList>
    </citation>
    <scope>NUCLEOTIDE SEQUENCE</scope>
    <source>
        <strain evidence="1">QDHG01</strain>
    </source>
</reference>
<gene>
    <name evidence="1" type="ORF">FGO68_gene6866</name>
</gene>
<evidence type="ECO:0008006" key="3">
    <source>
        <dbReference type="Google" id="ProtNLM"/>
    </source>
</evidence>
<sequence length="287" mass="31967">MKGQEKLIRNSAIDTLEIRHLTPDELPAAIRLTAKVHSEFEPFSHSIGSTYEDCVSLFTLLMGQFQEVAQIGAFKDGQLVGVSLNNDLYSTVPVKGDELSPVWEPIGAAMEGIKSKLEEEGVLVRKPGMQFHVYFVATTPDMKGQGISTKMLNMGLKMAADAGFQYSYIECINPGMVKAAQKVGISHSRPSIIQNLSTREDILLLILREIMGLKLAKLWDQSQSCTISSLILNYCNKFSVSTTQQRFDLNLLYLGLNLQISMYQTRSALNSYLLIFKSSHQCCTLWA</sequence>
<proteinExistence type="predicted"/>
<accession>A0A8J8T4M4</accession>
<dbReference type="Proteomes" id="UP000785679">
    <property type="component" value="Unassembled WGS sequence"/>
</dbReference>
<dbReference type="InterPro" id="IPR016181">
    <property type="entry name" value="Acyl_CoA_acyltransferase"/>
</dbReference>
<name>A0A8J8T4M4_HALGN</name>
<evidence type="ECO:0000313" key="1">
    <source>
        <dbReference type="EMBL" id="TNV81635.1"/>
    </source>
</evidence>
<keyword evidence="2" id="KW-1185">Reference proteome</keyword>
<organism evidence="1 2">
    <name type="scientific">Halteria grandinella</name>
    <dbReference type="NCBI Taxonomy" id="5974"/>
    <lineage>
        <taxon>Eukaryota</taxon>
        <taxon>Sar</taxon>
        <taxon>Alveolata</taxon>
        <taxon>Ciliophora</taxon>
        <taxon>Intramacronucleata</taxon>
        <taxon>Spirotrichea</taxon>
        <taxon>Stichotrichia</taxon>
        <taxon>Sporadotrichida</taxon>
        <taxon>Halteriidae</taxon>
        <taxon>Halteria</taxon>
    </lineage>
</organism>
<dbReference type="Gene3D" id="3.40.630.30">
    <property type="match status" value="1"/>
</dbReference>
<dbReference type="OrthoDB" id="2115692at2759"/>
<dbReference type="EMBL" id="RRYP01005901">
    <property type="protein sequence ID" value="TNV81635.1"/>
    <property type="molecule type" value="Genomic_DNA"/>
</dbReference>